<comment type="caution">
    <text evidence="1">The sequence shown here is derived from an EMBL/GenBank/DDBJ whole genome shotgun (WGS) entry which is preliminary data.</text>
</comment>
<accession>A0ACB9NXR1</accession>
<dbReference type="EMBL" id="CM042886">
    <property type="protein sequence ID" value="KAI4341533.1"/>
    <property type="molecule type" value="Genomic_DNA"/>
</dbReference>
<reference evidence="2" key="1">
    <citation type="journal article" date="2023" name="Front. Plant Sci.">
        <title>Chromosomal-level genome assembly of Melastoma candidum provides insights into trichome evolution.</title>
        <authorList>
            <person name="Zhong Y."/>
            <person name="Wu W."/>
            <person name="Sun C."/>
            <person name="Zou P."/>
            <person name="Liu Y."/>
            <person name="Dai S."/>
            <person name="Zhou R."/>
        </authorList>
    </citation>
    <scope>NUCLEOTIDE SEQUENCE [LARGE SCALE GENOMIC DNA]</scope>
</reference>
<protein>
    <submittedName>
        <fullName evidence="1">Uncharacterized protein</fullName>
    </submittedName>
</protein>
<name>A0ACB9NXR1_9MYRT</name>
<organism evidence="1 2">
    <name type="scientific">Melastoma candidum</name>
    <dbReference type="NCBI Taxonomy" id="119954"/>
    <lineage>
        <taxon>Eukaryota</taxon>
        <taxon>Viridiplantae</taxon>
        <taxon>Streptophyta</taxon>
        <taxon>Embryophyta</taxon>
        <taxon>Tracheophyta</taxon>
        <taxon>Spermatophyta</taxon>
        <taxon>Magnoliopsida</taxon>
        <taxon>eudicotyledons</taxon>
        <taxon>Gunneridae</taxon>
        <taxon>Pentapetalae</taxon>
        <taxon>rosids</taxon>
        <taxon>malvids</taxon>
        <taxon>Myrtales</taxon>
        <taxon>Melastomataceae</taxon>
        <taxon>Melastomatoideae</taxon>
        <taxon>Melastomateae</taxon>
        <taxon>Melastoma</taxon>
    </lineage>
</organism>
<proteinExistence type="predicted"/>
<gene>
    <name evidence="1" type="ORF">MLD38_026246</name>
</gene>
<evidence type="ECO:0000313" key="2">
    <source>
        <dbReference type="Proteomes" id="UP001057402"/>
    </source>
</evidence>
<keyword evidence="2" id="KW-1185">Reference proteome</keyword>
<evidence type="ECO:0000313" key="1">
    <source>
        <dbReference type="EMBL" id="KAI4341533.1"/>
    </source>
</evidence>
<dbReference type="Proteomes" id="UP001057402">
    <property type="component" value="Chromosome 7"/>
</dbReference>
<sequence length="112" mass="12025">MGCRYRSEGRPGGRVAATGPPSVREDARDELSSPGSAGGNWRSLGVEELRWESRLGARRAETESCSGEGNAGSRRLKSWGRWEDDCRGSVIVSPLENFDPPLFGDLGTDNGG</sequence>